<name>A0A8S9IKY6_BRACR</name>
<gene>
    <name evidence="1" type="ORF">F2Q70_00002792</name>
</gene>
<proteinExistence type="predicted"/>
<accession>A0A8S9IKY6</accession>
<dbReference type="AlphaFoldDB" id="A0A8S9IKY6"/>
<evidence type="ECO:0000313" key="1">
    <source>
        <dbReference type="EMBL" id="KAF2570489.1"/>
    </source>
</evidence>
<sequence>MWTVWSLENDLVTRKLHEDPGIIEDGGTNALLGSLDGVWNPEESGDSRIRSGDRGLNPEVSVIGPGGQSYYAFEGVLGPGGLDPESLVGTRRFFEVVMTPMRPRLHRDQGLAQGPGVPWEPEMFYFSLGPYSAFLDKSTTGTCLDFAFCRLEAGHYRVPMLYSTSAGSH</sequence>
<dbReference type="EMBL" id="QGKY02001015">
    <property type="protein sequence ID" value="KAF2570489.1"/>
    <property type="molecule type" value="Genomic_DNA"/>
</dbReference>
<comment type="caution">
    <text evidence="1">The sequence shown here is derived from an EMBL/GenBank/DDBJ whole genome shotgun (WGS) entry which is preliminary data.</text>
</comment>
<reference evidence="1" key="1">
    <citation type="submission" date="2019-12" db="EMBL/GenBank/DDBJ databases">
        <title>Genome sequencing and annotation of Brassica cretica.</title>
        <authorList>
            <person name="Studholme D.J."/>
            <person name="Sarris P.F."/>
        </authorList>
    </citation>
    <scope>NUCLEOTIDE SEQUENCE</scope>
    <source>
        <strain evidence="1">PFS-102/07</strain>
        <tissue evidence="1">Leaf</tissue>
    </source>
</reference>
<organism evidence="1">
    <name type="scientific">Brassica cretica</name>
    <name type="common">Mustard</name>
    <dbReference type="NCBI Taxonomy" id="69181"/>
    <lineage>
        <taxon>Eukaryota</taxon>
        <taxon>Viridiplantae</taxon>
        <taxon>Streptophyta</taxon>
        <taxon>Embryophyta</taxon>
        <taxon>Tracheophyta</taxon>
        <taxon>Spermatophyta</taxon>
        <taxon>Magnoliopsida</taxon>
        <taxon>eudicotyledons</taxon>
        <taxon>Gunneridae</taxon>
        <taxon>Pentapetalae</taxon>
        <taxon>rosids</taxon>
        <taxon>malvids</taxon>
        <taxon>Brassicales</taxon>
        <taxon>Brassicaceae</taxon>
        <taxon>Brassiceae</taxon>
        <taxon>Brassica</taxon>
    </lineage>
</organism>
<protein>
    <submittedName>
        <fullName evidence="1">Uncharacterized protein</fullName>
    </submittedName>
</protein>